<reference evidence="7 8" key="1">
    <citation type="submission" date="2019-08" db="EMBL/GenBank/DDBJ databases">
        <title>100 year-old enigma solved: identification of Planctomyces bekefii, the type genus and species of the phylum Planctomycetes.</title>
        <authorList>
            <person name="Svetlana D.N."/>
            <person name="Overmann J."/>
        </authorList>
    </citation>
    <scope>NUCLEOTIDE SEQUENCE [LARGE SCALE GENOMIC DNA]</scope>
    <source>
        <strain evidence="7">Phe10_nw2017</strain>
    </source>
</reference>
<feature type="transmembrane region" description="Helical" evidence="6">
    <location>
        <begin position="225"/>
        <end position="246"/>
    </location>
</feature>
<keyword evidence="3" id="KW-0133">Cell shape</keyword>
<keyword evidence="4 6" id="KW-1133">Transmembrane helix</keyword>
<accession>A0A5C6M0T2</accession>
<keyword evidence="2 6" id="KW-0812">Transmembrane</keyword>
<dbReference type="AlphaFoldDB" id="A0A5C6M0T2"/>
<keyword evidence="5 6" id="KW-0472">Membrane</keyword>
<dbReference type="PANTHER" id="PTHR30474">
    <property type="entry name" value="CELL CYCLE PROTEIN"/>
    <property type="match status" value="1"/>
</dbReference>
<feature type="transmembrane region" description="Helical" evidence="6">
    <location>
        <begin position="27"/>
        <end position="43"/>
    </location>
</feature>
<reference evidence="7 8" key="2">
    <citation type="submission" date="2019-08" db="EMBL/GenBank/DDBJ databases">
        <authorList>
            <person name="Henke P."/>
        </authorList>
    </citation>
    <scope>NUCLEOTIDE SEQUENCE [LARGE SCALE GENOMIC DNA]</scope>
    <source>
        <strain evidence="7">Phe10_nw2017</strain>
    </source>
</reference>
<keyword evidence="8" id="KW-1185">Reference proteome</keyword>
<organism evidence="7 8">
    <name type="scientific">Planctomyces bekefii</name>
    <dbReference type="NCBI Taxonomy" id="1653850"/>
    <lineage>
        <taxon>Bacteria</taxon>
        <taxon>Pseudomonadati</taxon>
        <taxon>Planctomycetota</taxon>
        <taxon>Planctomycetia</taxon>
        <taxon>Planctomycetales</taxon>
        <taxon>Planctomycetaceae</taxon>
        <taxon>Planctomyces</taxon>
    </lineage>
</organism>
<evidence type="ECO:0000256" key="6">
    <source>
        <dbReference type="SAM" id="Phobius"/>
    </source>
</evidence>
<evidence type="ECO:0000256" key="1">
    <source>
        <dbReference type="ARBA" id="ARBA00004141"/>
    </source>
</evidence>
<proteinExistence type="predicted"/>
<dbReference type="EMBL" id="SRHE01000724">
    <property type="protein sequence ID" value="TWW08326.1"/>
    <property type="molecule type" value="Genomic_DNA"/>
</dbReference>
<protein>
    <submittedName>
        <fullName evidence="7">Rod shape-determining protein</fullName>
    </submittedName>
</protein>
<dbReference type="GO" id="GO:0051301">
    <property type="term" value="P:cell division"/>
    <property type="evidence" value="ECO:0007669"/>
    <property type="project" value="InterPro"/>
</dbReference>
<evidence type="ECO:0000313" key="7">
    <source>
        <dbReference type="EMBL" id="TWW08326.1"/>
    </source>
</evidence>
<comment type="subcellular location">
    <subcellularLocation>
        <location evidence="1">Membrane</location>
        <topology evidence="1">Multi-pass membrane protein</topology>
    </subcellularLocation>
</comment>
<dbReference type="GO" id="GO:0005886">
    <property type="term" value="C:plasma membrane"/>
    <property type="evidence" value="ECO:0007669"/>
    <property type="project" value="TreeGrafter"/>
</dbReference>
<evidence type="ECO:0000256" key="5">
    <source>
        <dbReference type="ARBA" id="ARBA00023136"/>
    </source>
</evidence>
<dbReference type="GO" id="GO:0032153">
    <property type="term" value="C:cell division site"/>
    <property type="evidence" value="ECO:0007669"/>
    <property type="project" value="TreeGrafter"/>
</dbReference>
<gene>
    <name evidence="7" type="ORF">E3A20_25440</name>
</gene>
<evidence type="ECO:0000313" key="8">
    <source>
        <dbReference type="Proteomes" id="UP000321083"/>
    </source>
</evidence>
<comment type="caution">
    <text evidence="7">The sequence shown here is derived from an EMBL/GenBank/DDBJ whole genome shotgun (WGS) entry which is preliminary data.</text>
</comment>
<dbReference type="GO" id="GO:0015648">
    <property type="term" value="F:lipid-linked peptidoglycan transporter activity"/>
    <property type="evidence" value="ECO:0007669"/>
    <property type="project" value="TreeGrafter"/>
</dbReference>
<evidence type="ECO:0000256" key="2">
    <source>
        <dbReference type="ARBA" id="ARBA00022692"/>
    </source>
</evidence>
<sequence length="264" mass="28930">AKIVVAMVAARFFSEVKLNTAYRLRDIWPLGALVGLCSVLIFPQPDLGTASFLVLIVIAQICFVNINWRSVMIVVGSVAVTIPMVWHFLLLDYQKNRILSFMDPSYDVQGKGYNVLQSLIAVGSGGVYGKGFMNGTQTHLKFLPMSHSDFIFSVFSEEHGFIGGALLLISFMGIGLVSMLIAKQSKSTFSALLAIGIGAFIFIEFAINVAMVLRMFPVKGLPLPFFSSGGSNLITSCAAIGILISIDRDNRGRFKNRHLHVFRN</sequence>
<feature type="transmembrane region" description="Helical" evidence="6">
    <location>
        <begin position="49"/>
        <end position="66"/>
    </location>
</feature>
<evidence type="ECO:0000256" key="4">
    <source>
        <dbReference type="ARBA" id="ARBA00022989"/>
    </source>
</evidence>
<feature type="non-terminal residue" evidence="7">
    <location>
        <position position="1"/>
    </location>
</feature>
<dbReference type="Proteomes" id="UP000321083">
    <property type="component" value="Unassembled WGS sequence"/>
</dbReference>
<feature type="transmembrane region" description="Helical" evidence="6">
    <location>
        <begin position="73"/>
        <end position="91"/>
    </location>
</feature>
<dbReference type="GO" id="GO:0008360">
    <property type="term" value="P:regulation of cell shape"/>
    <property type="evidence" value="ECO:0007669"/>
    <property type="project" value="UniProtKB-KW"/>
</dbReference>
<feature type="transmembrane region" description="Helical" evidence="6">
    <location>
        <begin position="161"/>
        <end position="182"/>
    </location>
</feature>
<dbReference type="PANTHER" id="PTHR30474:SF1">
    <property type="entry name" value="PEPTIDOGLYCAN GLYCOSYLTRANSFERASE MRDB"/>
    <property type="match status" value="1"/>
</dbReference>
<name>A0A5C6M0T2_9PLAN</name>
<feature type="transmembrane region" description="Helical" evidence="6">
    <location>
        <begin position="189"/>
        <end position="213"/>
    </location>
</feature>
<dbReference type="InterPro" id="IPR001182">
    <property type="entry name" value="FtsW/RodA"/>
</dbReference>
<dbReference type="Pfam" id="PF01098">
    <property type="entry name" value="FTSW_RODA_SPOVE"/>
    <property type="match status" value="1"/>
</dbReference>
<evidence type="ECO:0000256" key="3">
    <source>
        <dbReference type="ARBA" id="ARBA00022960"/>
    </source>
</evidence>